<dbReference type="EMBL" id="CM000134">
    <property type="protein sequence ID" value="EAZ09372.1"/>
    <property type="molecule type" value="Genomic_DNA"/>
</dbReference>
<reference evidence="2 3" key="1">
    <citation type="journal article" date="2005" name="PLoS Biol.">
        <title>The genomes of Oryza sativa: a history of duplications.</title>
        <authorList>
            <person name="Yu J."/>
            <person name="Wang J."/>
            <person name="Lin W."/>
            <person name="Li S."/>
            <person name="Li H."/>
            <person name="Zhou J."/>
            <person name="Ni P."/>
            <person name="Dong W."/>
            <person name="Hu S."/>
            <person name="Zeng C."/>
            <person name="Zhang J."/>
            <person name="Zhang Y."/>
            <person name="Li R."/>
            <person name="Xu Z."/>
            <person name="Li S."/>
            <person name="Li X."/>
            <person name="Zheng H."/>
            <person name="Cong L."/>
            <person name="Lin L."/>
            <person name="Yin J."/>
            <person name="Geng J."/>
            <person name="Li G."/>
            <person name="Shi J."/>
            <person name="Liu J."/>
            <person name="Lv H."/>
            <person name="Li J."/>
            <person name="Wang J."/>
            <person name="Deng Y."/>
            <person name="Ran L."/>
            <person name="Shi X."/>
            <person name="Wang X."/>
            <person name="Wu Q."/>
            <person name="Li C."/>
            <person name="Ren X."/>
            <person name="Wang J."/>
            <person name="Wang X."/>
            <person name="Li D."/>
            <person name="Liu D."/>
            <person name="Zhang X."/>
            <person name="Ji Z."/>
            <person name="Zhao W."/>
            <person name="Sun Y."/>
            <person name="Zhang Z."/>
            <person name="Bao J."/>
            <person name="Han Y."/>
            <person name="Dong L."/>
            <person name="Ji J."/>
            <person name="Chen P."/>
            <person name="Wu S."/>
            <person name="Liu J."/>
            <person name="Xiao Y."/>
            <person name="Bu D."/>
            <person name="Tan J."/>
            <person name="Yang L."/>
            <person name="Ye C."/>
            <person name="Zhang J."/>
            <person name="Xu J."/>
            <person name="Zhou Y."/>
            <person name="Yu Y."/>
            <person name="Zhang B."/>
            <person name="Zhuang S."/>
            <person name="Wei H."/>
            <person name="Liu B."/>
            <person name="Lei M."/>
            <person name="Yu H."/>
            <person name="Li Y."/>
            <person name="Xu H."/>
            <person name="Wei S."/>
            <person name="He X."/>
            <person name="Fang L."/>
            <person name="Zhang Z."/>
            <person name="Zhang Y."/>
            <person name="Huang X."/>
            <person name="Su Z."/>
            <person name="Tong W."/>
            <person name="Li J."/>
            <person name="Tong Z."/>
            <person name="Li S."/>
            <person name="Ye J."/>
            <person name="Wang L."/>
            <person name="Fang L."/>
            <person name="Lei T."/>
            <person name="Chen C."/>
            <person name="Chen H."/>
            <person name="Xu Z."/>
            <person name="Li H."/>
            <person name="Huang H."/>
            <person name="Zhang F."/>
            <person name="Xu H."/>
            <person name="Li N."/>
            <person name="Zhao C."/>
            <person name="Li S."/>
            <person name="Dong L."/>
            <person name="Huang Y."/>
            <person name="Li L."/>
            <person name="Xi Y."/>
            <person name="Qi Q."/>
            <person name="Li W."/>
            <person name="Zhang B."/>
            <person name="Hu W."/>
            <person name="Zhang Y."/>
            <person name="Tian X."/>
            <person name="Jiao Y."/>
            <person name="Liang X."/>
            <person name="Jin J."/>
            <person name="Gao L."/>
            <person name="Zheng W."/>
            <person name="Hao B."/>
            <person name="Liu S."/>
            <person name="Wang W."/>
            <person name="Yuan L."/>
            <person name="Cao M."/>
            <person name="McDermott J."/>
            <person name="Samudrala R."/>
            <person name="Wang J."/>
            <person name="Wong G.K."/>
            <person name="Yang H."/>
        </authorList>
    </citation>
    <scope>NUCLEOTIDE SEQUENCE [LARGE SCALE GENOMIC DNA]</scope>
    <source>
        <strain evidence="3">cv. 93-11</strain>
    </source>
</reference>
<dbReference type="HOGENOM" id="CLU_1941582_0_0_1"/>
<evidence type="ECO:0000313" key="2">
    <source>
        <dbReference type="EMBL" id="EAZ09372.1"/>
    </source>
</evidence>
<gene>
    <name evidence="2" type="ORF">OsI_31645</name>
</gene>
<proteinExistence type="predicted"/>
<keyword evidence="3" id="KW-1185">Reference proteome</keyword>
<dbReference type="Proteomes" id="UP000007015">
    <property type="component" value="Chromosome 9"/>
</dbReference>
<organism evidence="2 3">
    <name type="scientific">Oryza sativa subsp. indica</name>
    <name type="common">Rice</name>
    <dbReference type="NCBI Taxonomy" id="39946"/>
    <lineage>
        <taxon>Eukaryota</taxon>
        <taxon>Viridiplantae</taxon>
        <taxon>Streptophyta</taxon>
        <taxon>Embryophyta</taxon>
        <taxon>Tracheophyta</taxon>
        <taxon>Spermatophyta</taxon>
        <taxon>Magnoliopsida</taxon>
        <taxon>Liliopsida</taxon>
        <taxon>Poales</taxon>
        <taxon>Poaceae</taxon>
        <taxon>BOP clade</taxon>
        <taxon>Oryzoideae</taxon>
        <taxon>Oryzeae</taxon>
        <taxon>Oryzinae</taxon>
        <taxon>Oryza</taxon>
        <taxon>Oryza sativa</taxon>
    </lineage>
</organism>
<feature type="compositionally biased region" description="Polar residues" evidence="1">
    <location>
        <begin position="97"/>
        <end position="107"/>
    </location>
</feature>
<evidence type="ECO:0000256" key="1">
    <source>
        <dbReference type="SAM" id="MobiDB-lite"/>
    </source>
</evidence>
<dbReference type="Gramene" id="BGIOSGA030903-TA">
    <property type="protein sequence ID" value="BGIOSGA030903-PA"/>
    <property type="gene ID" value="BGIOSGA030903"/>
</dbReference>
<feature type="region of interest" description="Disordered" evidence="1">
    <location>
        <begin position="1"/>
        <end position="45"/>
    </location>
</feature>
<feature type="region of interest" description="Disordered" evidence="1">
    <location>
        <begin position="97"/>
        <end position="130"/>
    </location>
</feature>
<name>A2Z211_ORYSI</name>
<sequence>MLSKGNHLAIAIRAEGPKQPLGRLKEREEPRKGENGMEDLGSWSSRSRCIPLPLMGLVQHKNNLTMPSPTREVAATYKIRIEHPSCCYHVGDQNSKVEMQKGQSSDGETVGSKGGHGPGWYDPDSPQTTH</sequence>
<accession>A2Z211</accession>
<feature type="compositionally biased region" description="Basic and acidic residues" evidence="1">
    <location>
        <begin position="23"/>
        <end position="35"/>
    </location>
</feature>
<evidence type="ECO:0000313" key="3">
    <source>
        <dbReference type="Proteomes" id="UP000007015"/>
    </source>
</evidence>
<protein>
    <submittedName>
        <fullName evidence="2">Uncharacterized protein</fullName>
    </submittedName>
</protein>
<dbReference type="AlphaFoldDB" id="A2Z211"/>